<evidence type="ECO:0000256" key="1">
    <source>
        <dbReference type="SAM" id="MobiDB-lite"/>
    </source>
</evidence>
<comment type="caution">
    <text evidence="2">The sequence shown here is derived from an EMBL/GenBank/DDBJ whole genome shotgun (WGS) entry which is preliminary data.</text>
</comment>
<feature type="region of interest" description="Disordered" evidence="1">
    <location>
        <begin position="1"/>
        <end position="53"/>
    </location>
</feature>
<gene>
    <name evidence="2" type="ORF">KSP40_PGU015446</name>
</gene>
<keyword evidence="3" id="KW-1185">Reference proteome</keyword>
<dbReference type="EMBL" id="JBBWWR010000004">
    <property type="protein sequence ID" value="KAK8967736.1"/>
    <property type="molecule type" value="Genomic_DNA"/>
</dbReference>
<protein>
    <submittedName>
        <fullName evidence="2">Uncharacterized protein</fullName>
    </submittedName>
</protein>
<accession>A0ABR2MUU4</accession>
<dbReference type="Proteomes" id="UP001412067">
    <property type="component" value="Unassembled WGS sequence"/>
</dbReference>
<sequence length="214" mass="23035">MTAAASAVLVDDDGSSGGGDQIQSNARAQEIGPSRPGLGPTHTGHNHSKVSPSTALKFPTATQYQHRGKGCANSKQVEVAMTADVYHPPPASIALLDISKIDVPWLFNNVPAVDEKLSKPTTLSLPLLETIESLELAPKSWSEVSKAFEDLKPSFDQSQVWHSVGFVMRMGLLCVRPAIEVLSSGREDLGRRKMSECNFSPSLVRLIVTYLLVG</sequence>
<proteinExistence type="predicted"/>
<reference evidence="2 3" key="1">
    <citation type="journal article" date="2022" name="Nat. Plants">
        <title>Genomes of leafy and leafless Platanthera orchids illuminate the evolution of mycoheterotrophy.</title>
        <authorList>
            <person name="Li M.H."/>
            <person name="Liu K.W."/>
            <person name="Li Z."/>
            <person name="Lu H.C."/>
            <person name="Ye Q.L."/>
            <person name="Zhang D."/>
            <person name="Wang J.Y."/>
            <person name="Li Y.F."/>
            <person name="Zhong Z.M."/>
            <person name="Liu X."/>
            <person name="Yu X."/>
            <person name="Liu D.K."/>
            <person name="Tu X.D."/>
            <person name="Liu B."/>
            <person name="Hao Y."/>
            <person name="Liao X.Y."/>
            <person name="Jiang Y.T."/>
            <person name="Sun W.H."/>
            <person name="Chen J."/>
            <person name="Chen Y.Q."/>
            <person name="Ai Y."/>
            <person name="Zhai J.W."/>
            <person name="Wu S.S."/>
            <person name="Zhou Z."/>
            <person name="Hsiao Y.Y."/>
            <person name="Wu W.L."/>
            <person name="Chen Y.Y."/>
            <person name="Lin Y.F."/>
            <person name="Hsu J.L."/>
            <person name="Li C.Y."/>
            <person name="Wang Z.W."/>
            <person name="Zhao X."/>
            <person name="Zhong W.Y."/>
            <person name="Ma X.K."/>
            <person name="Ma L."/>
            <person name="Huang J."/>
            <person name="Chen G.Z."/>
            <person name="Huang M.Z."/>
            <person name="Huang L."/>
            <person name="Peng D.H."/>
            <person name="Luo Y.B."/>
            <person name="Zou S.Q."/>
            <person name="Chen S.P."/>
            <person name="Lan S."/>
            <person name="Tsai W.C."/>
            <person name="Van de Peer Y."/>
            <person name="Liu Z.J."/>
        </authorList>
    </citation>
    <scope>NUCLEOTIDE SEQUENCE [LARGE SCALE GENOMIC DNA]</scope>
    <source>
        <strain evidence="2">Lor288</strain>
    </source>
</reference>
<evidence type="ECO:0000313" key="3">
    <source>
        <dbReference type="Proteomes" id="UP001412067"/>
    </source>
</evidence>
<organism evidence="2 3">
    <name type="scientific">Platanthera guangdongensis</name>
    <dbReference type="NCBI Taxonomy" id="2320717"/>
    <lineage>
        <taxon>Eukaryota</taxon>
        <taxon>Viridiplantae</taxon>
        <taxon>Streptophyta</taxon>
        <taxon>Embryophyta</taxon>
        <taxon>Tracheophyta</taxon>
        <taxon>Spermatophyta</taxon>
        <taxon>Magnoliopsida</taxon>
        <taxon>Liliopsida</taxon>
        <taxon>Asparagales</taxon>
        <taxon>Orchidaceae</taxon>
        <taxon>Orchidoideae</taxon>
        <taxon>Orchideae</taxon>
        <taxon>Orchidinae</taxon>
        <taxon>Platanthera</taxon>
    </lineage>
</organism>
<name>A0ABR2MUU4_9ASPA</name>
<evidence type="ECO:0000313" key="2">
    <source>
        <dbReference type="EMBL" id="KAK8967736.1"/>
    </source>
</evidence>